<dbReference type="HOGENOM" id="CLU_506688_0_0_1"/>
<evidence type="ECO:0000256" key="4">
    <source>
        <dbReference type="SAM" id="MobiDB-lite"/>
    </source>
</evidence>
<dbReference type="Proteomes" id="UP000000759">
    <property type="component" value="Chromosome 17"/>
</dbReference>
<evidence type="ECO:0000256" key="5">
    <source>
        <dbReference type="SAM" id="Phobius"/>
    </source>
</evidence>
<name>B7G6R7_PHATC</name>
<feature type="transmembrane region" description="Helical" evidence="5">
    <location>
        <begin position="73"/>
        <end position="96"/>
    </location>
</feature>
<evidence type="ECO:0000256" key="2">
    <source>
        <dbReference type="ARBA" id="ARBA00022692"/>
    </source>
</evidence>
<dbReference type="PANTHER" id="PTHR21461">
    <property type="entry name" value="GLYCOSYLTRANSFERASE FAMILY 92 PROTEIN"/>
    <property type="match status" value="1"/>
</dbReference>
<evidence type="ECO:0000313" key="7">
    <source>
        <dbReference type="Proteomes" id="UP000000759"/>
    </source>
</evidence>
<keyword evidence="5" id="KW-0472">Membrane</keyword>
<feature type="region of interest" description="Disordered" evidence="4">
    <location>
        <begin position="18"/>
        <end position="39"/>
    </location>
</feature>
<accession>B7G6R7</accession>
<dbReference type="GO" id="GO:0005737">
    <property type="term" value="C:cytoplasm"/>
    <property type="evidence" value="ECO:0007669"/>
    <property type="project" value="TreeGrafter"/>
</dbReference>
<dbReference type="AlphaFoldDB" id="B7G6R7"/>
<dbReference type="GO" id="GO:0016020">
    <property type="term" value="C:membrane"/>
    <property type="evidence" value="ECO:0007669"/>
    <property type="project" value="UniProtKB-SubCell"/>
</dbReference>
<dbReference type="InParanoid" id="B7G6R7"/>
<keyword evidence="2 5" id="KW-0812">Transmembrane</keyword>
<dbReference type="GeneID" id="7203745"/>
<comment type="subcellular location">
    <subcellularLocation>
        <location evidence="1">Membrane</location>
        <topology evidence="1">Single-pass membrane protein</topology>
    </subcellularLocation>
</comment>
<reference evidence="7" key="2">
    <citation type="submission" date="2008-08" db="EMBL/GenBank/DDBJ databases">
        <authorList>
            <consortium name="Diatom Consortium"/>
            <person name="Grigoriev I."/>
            <person name="Grimwood J."/>
            <person name="Kuo A."/>
            <person name="Otillar R.P."/>
            <person name="Salamov A."/>
            <person name="Detter J.C."/>
            <person name="Lindquist E."/>
            <person name="Shapiro H."/>
            <person name="Lucas S."/>
            <person name="Glavina del Rio T."/>
            <person name="Pitluck S."/>
            <person name="Rokhsar D."/>
            <person name="Bowler C."/>
        </authorList>
    </citation>
    <scope>GENOME REANNOTATION</scope>
    <source>
        <strain evidence="7">CCAP 1055/1</strain>
    </source>
</reference>
<dbReference type="KEGG" id="pti:PHATRDRAFT_38757"/>
<evidence type="ECO:0000256" key="3">
    <source>
        <dbReference type="ARBA" id="ARBA00022989"/>
    </source>
</evidence>
<evidence type="ECO:0000313" key="6">
    <source>
        <dbReference type="EMBL" id="EEC45514.1"/>
    </source>
</evidence>
<sequence length="559" mass="64285">MEVPSSDNGLATFSQFPVTKKNGRHSRNPATGTPLRVDPDDVSNDATSAHFTAHCHIQSKTLKRALVFSRRRTLDIFFIGCLANAFFCIIIVFGILRQSGLTATTTTLEDERIGALRMPFLIKNQTLQKELYNASMAVDSGPLAVDTVVESFVISSGRTSDRAFNQIMQVTERFSACILFMDDNPRLVEWLAYHFFALNLREVVVAVDPRSKSSPWQSLERWTPYMNITVWNDTDFGFVVDQYITVNGTRKQKIDVHRGRQKFFYGKCIKYLQGRNRTWTAFHDIDEYITVDERVVFDAKERSSKPGSVLQMLQEVKSMKPVPDGWTESCVPVPRCRFSAVESQPEEVSLEVPPLIDAKQLETLRWRYRSLKGRDGQPKSIVDISEVTLHRNTKFGPHAVILGICPPHLFDRSFLVINHYLGDWDMYLFVERVLFLLPQPLRLVYHESSFRDDCRIGSMKNREAWEFRSSESEGGTTDQIRPWIGGFVAAMGEERALQLLKDVGLPKNYTNPYNKTEWRIEQSTLDALLKKRPRRATNYVKFLEQRIRQSNINHSTDYN</sequence>
<dbReference type="PaxDb" id="2850-Phatr38757"/>
<dbReference type="OrthoDB" id="40253at2759"/>
<evidence type="ECO:0008006" key="8">
    <source>
        <dbReference type="Google" id="ProtNLM"/>
    </source>
</evidence>
<dbReference type="RefSeq" id="XP_002182778.1">
    <property type="nucleotide sequence ID" value="XM_002182742.1"/>
</dbReference>
<reference evidence="6 7" key="1">
    <citation type="journal article" date="2008" name="Nature">
        <title>The Phaeodactylum genome reveals the evolutionary history of diatom genomes.</title>
        <authorList>
            <person name="Bowler C."/>
            <person name="Allen A.E."/>
            <person name="Badger J.H."/>
            <person name="Grimwood J."/>
            <person name="Jabbari K."/>
            <person name="Kuo A."/>
            <person name="Maheswari U."/>
            <person name="Martens C."/>
            <person name="Maumus F."/>
            <person name="Otillar R.P."/>
            <person name="Rayko E."/>
            <person name="Salamov A."/>
            <person name="Vandepoele K."/>
            <person name="Beszteri B."/>
            <person name="Gruber A."/>
            <person name="Heijde M."/>
            <person name="Katinka M."/>
            <person name="Mock T."/>
            <person name="Valentin K."/>
            <person name="Verret F."/>
            <person name="Berges J.A."/>
            <person name="Brownlee C."/>
            <person name="Cadoret J.P."/>
            <person name="Chiovitti A."/>
            <person name="Choi C.J."/>
            <person name="Coesel S."/>
            <person name="De Martino A."/>
            <person name="Detter J.C."/>
            <person name="Durkin C."/>
            <person name="Falciatore A."/>
            <person name="Fournet J."/>
            <person name="Haruta M."/>
            <person name="Huysman M.J."/>
            <person name="Jenkins B.D."/>
            <person name="Jiroutova K."/>
            <person name="Jorgensen R.E."/>
            <person name="Joubert Y."/>
            <person name="Kaplan A."/>
            <person name="Kroger N."/>
            <person name="Kroth P.G."/>
            <person name="La Roche J."/>
            <person name="Lindquist E."/>
            <person name="Lommer M."/>
            <person name="Martin-Jezequel V."/>
            <person name="Lopez P.J."/>
            <person name="Lucas S."/>
            <person name="Mangogna M."/>
            <person name="McGinnis K."/>
            <person name="Medlin L.K."/>
            <person name="Montsant A."/>
            <person name="Oudot-Le Secq M.P."/>
            <person name="Napoli C."/>
            <person name="Obornik M."/>
            <person name="Parker M.S."/>
            <person name="Petit J.L."/>
            <person name="Porcel B.M."/>
            <person name="Poulsen N."/>
            <person name="Robison M."/>
            <person name="Rychlewski L."/>
            <person name="Rynearson T.A."/>
            <person name="Schmutz J."/>
            <person name="Shapiro H."/>
            <person name="Siaut M."/>
            <person name="Stanley M."/>
            <person name="Sussman M.R."/>
            <person name="Taylor A.R."/>
            <person name="Vardi A."/>
            <person name="von Dassow P."/>
            <person name="Vyverman W."/>
            <person name="Willis A."/>
            <person name="Wyrwicz L.S."/>
            <person name="Rokhsar D.S."/>
            <person name="Weissenbach J."/>
            <person name="Armbrust E.V."/>
            <person name="Green B.R."/>
            <person name="Van de Peer Y."/>
            <person name="Grigoriev I.V."/>
        </authorList>
    </citation>
    <scope>NUCLEOTIDE SEQUENCE [LARGE SCALE GENOMIC DNA]</scope>
    <source>
        <strain evidence="6 7">CCAP 1055/1</strain>
    </source>
</reference>
<dbReference type="EMBL" id="CM000619">
    <property type="protein sequence ID" value="EEC45514.1"/>
    <property type="molecule type" value="Genomic_DNA"/>
</dbReference>
<organism evidence="6 7">
    <name type="scientific">Phaeodactylum tricornutum (strain CCAP 1055/1)</name>
    <dbReference type="NCBI Taxonomy" id="556484"/>
    <lineage>
        <taxon>Eukaryota</taxon>
        <taxon>Sar</taxon>
        <taxon>Stramenopiles</taxon>
        <taxon>Ochrophyta</taxon>
        <taxon>Bacillariophyta</taxon>
        <taxon>Bacillariophyceae</taxon>
        <taxon>Bacillariophycidae</taxon>
        <taxon>Naviculales</taxon>
        <taxon>Phaeodactylaceae</taxon>
        <taxon>Phaeodactylum</taxon>
    </lineage>
</organism>
<keyword evidence="7" id="KW-1185">Reference proteome</keyword>
<evidence type="ECO:0000256" key="1">
    <source>
        <dbReference type="ARBA" id="ARBA00004167"/>
    </source>
</evidence>
<dbReference type="PANTHER" id="PTHR21461:SF69">
    <property type="entry name" value="GLYCOSYLTRANSFERASE FAMILY 92 PROTEIN"/>
    <property type="match status" value="1"/>
</dbReference>
<gene>
    <name evidence="6" type="ORF">PHATRDRAFT_38757</name>
</gene>
<proteinExistence type="predicted"/>
<protein>
    <recommendedName>
        <fullName evidence="8">Glycosyltransferase family 92 protein</fullName>
    </recommendedName>
</protein>
<keyword evidence="3 5" id="KW-1133">Transmembrane helix</keyword>
<dbReference type="GO" id="GO:0016757">
    <property type="term" value="F:glycosyltransferase activity"/>
    <property type="evidence" value="ECO:0007669"/>
    <property type="project" value="TreeGrafter"/>
</dbReference>